<keyword evidence="4" id="KW-1185">Reference proteome</keyword>
<organism evidence="3 4">
    <name type="scientific">Streptobacillus felis</name>
    <dbReference type="NCBI Taxonomy" id="1384509"/>
    <lineage>
        <taxon>Bacteria</taxon>
        <taxon>Fusobacteriati</taxon>
        <taxon>Fusobacteriota</taxon>
        <taxon>Fusobacteriia</taxon>
        <taxon>Fusobacteriales</taxon>
        <taxon>Leptotrichiaceae</taxon>
        <taxon>Streptobacillus</taxon>
    </lineage>
</organism>
<dbReference type="InterPro" id="IPR001608">
    <property type="entry name" value="Ala_racemase_N"/>
</dbReference>
<evidence type="ECO:0000259" key="1">
    <source>
        <dbReference type="Pfam" id="PF01168"/>
    </source>
</evidence>
<dbReference type="RefSeq" id="WP_180135859.1">
    <property type="nucleotide sequence ID" value="NZ_JABMKT010000013.1"/>
</dbReference>
<gene>
    <name evidence="3" type="ORF">HP397_03235</name>
</gene>
<dbReference type="SUPFAM" id="SSF51419">
    <property type="entry name" value="PLP-binding barrel"/>
    <property type="match status" value="1"/>
</dbReference>
<evidence type="ECO:0000259" key="2">
    <source>
        <dbReference type="Pfam" id="PF21279"/>
    </source>
</evidence>
<dbReference type="InterPro" id="IPR048449">
    <property type="entry name" value="YhfX-like_C"/>
</dbReference>
<reference evidence="3 4" key="1">
    <citation type="submission" date="2020-05" db="EMBL/GenBank/DDBJ databases">
        <title>Streptobacillus felis strain LHL191014123.</title>
        <authorList>
            <person name="Fawzy A."/>
            <person name="Rau J."/>
            <person name="Risse K."/>
            <person name="Schauerte N."/>
            <person name="Geiger C."/>
            <person name="Blom J."/>
            <person name="Imirzalioglu C."/>
            <person name="Falgenhauer J."/>
            <person name="Bach A."/>
            <person name="Herden C."/>
            <person name="Eisenberg T."/>
        </authorList>
    </citation>
    <scope>NUCLEOTIDE SEQUENCE [LARGE SCALE GENOMIC DNA]</scope>
    <source>
        <strain evidence="3 4">LHL191014123</strain>
    </source>
</reference>
<name>A0A7Z0PES1_9FUSO</name>
<sequence>MFLNRLLKDNKEFVDVALSEYSKGEILPDSYLIDLDTLMENAKKILNEAKKHNIKLYYMLKQIGRNPYIAKKLEELGYSGSVCVDFKEVEVMMENGLKLGNVGHLVQIPKNFLEKVISYGCDIITVYSIEMIEEISKISKKLGKVQDIMLRVLEKDSSIYPGQEAGFSLDSIKEILPRIKELEAVRLSGLTSFPCFLYSDETKKIEVTNNLFSVLDAKKMLEDEGIEIQHVNLPSVTTVENIPLIAKYGGTHAEPGHALTGTAPFNKEYGDEVPAYLYISEISHNFNDKSYFYGGGYYSRGNMKNAYIDNRVVEVEKFCSDNIDYYLSMKGKYDVFTPIILCFRTQIFVTRSDVIIIEGIKSGKPQVVKRYSAQGLERRM</sequence>
<dbReference type="EMBL" id="JABMKT010000013">
    <property type="protein sequence ID" value="NYV27837.1"/>
    <property type="molecule type" value="Genomic_DNA"/>
</dbReference>
<protein>
    <submittedName>
        <fullName evidence="3">Alanine racemase</fullName>
    </submittedName>
</protein>
<evidence type="ECO:0000313" key="3">
    <source>
        <dbReference type="EMBL" id="NYV27837.1"/>
    </source>
</evidence>
<dbReference type="Proteomes" id="UP000526184">
    <property type="component" value="Unassembled WGS sequence"/>
</dbReference>
<accession>A0A7Z0PES1</accession>
<dbReference type="InterPro" id="IPR029066">
    <property type="entry name" value="PLP-binding_barrel"/>
</dbReference>
<dbReference type="AlphaFoldDB" id="A0A7Z0PES1"/>
<feature type="domain" description="Alanine racemase N-terminal" evidence="1">
    <location>
        <begin position="33"/>
        <end position="264"/>
    </location>
</feature>
<dbReference type="Pfam" id="PF01168">
    <property type="entry name" value="Ala_racemase_N"/>
    <property type="match status" value="1"/>
</dbReference>
<dbReference type="Gene3D" id="2.40.37.30">
    <property type="match status" value="2"/>
</dbReference>
<feature type="domain" description="YhfX-like C-terminal" evidence="2">
    <location>
        <begin position="277"/>
        <end position="367"/>
    </location>
</feature>
<proteinExistence type="predicted"/>
<evidence type="ECO:0000313" key="4">
    <source>
        <dbReference type="Proteomes" id="UP000526184"/>
    </source>
</evidence>
<comment type="caution">
    <text evidence="3">The sequence shown here is derived from an EMBL/GenBank/DDBJ whole genome shotgun (WGS) entry which is preliminary data.</text>
</comment>
<dbReference type="Pfam" id="PF21279">
    <property type="entry name" value="YhfX-like_C"/>
    <property type="match status" value="1"/>
</dbReference>